<accession>A0A8E0KLV7</accession>
<proteinExistence type="predicted"/>
<dbReference type="Pfam" id="PF00551">
    <property type="entry name" value="Formyl_trans_N"/>
    <property type="match status" value="1"/>
</dbReference>
<evidence type="ECO:0000313" key="2">
    <source>
        <dbReference type="EMBL" id="GAD59245.1"/>
    </source>
</evidence>
<reference evidence="3" key="1">
    <citation type="journal article" date="2013" name="Genome Announc.">
        <title>Draft Genome Sequence of the Dimorphic Prosthecate Bacterium Brevundimonas abyssalis TAR-001T.</title>
        <authorList>
            <person name="Tsubouchi T."/>
            <person name="Nishi S."/>
            <person name="Usui K."/>
            <person name="Shimane Y."/>
            <person name="Takaki Y."/>
            <person name="Maruyama T."/>
            <person name="Hatada Y."/>
        </authorList>
    </citation>
    <scope>NUCLEOTIDE SEQUENCE [LARGE SCALE GENOMIC DNA]</scope>
    <source>
        <strain evidence="3">TAR-001</strain>
    </source>
</reference>
<feature type="domain" description="Formyl transferase N-terminal" evidence="1">
    <location>
        <begin position="92"/>
        <end position="181"/>
    </location>
</feature>
<dbReference type="Proteomes" id="UP000016569">
    <property type="component" value="Unassembled WGS sequence"/>
</dbReference>
<dbReference type="RefSeq" id="WP_021697340.1">
    <property type="nucleotide sequence ID" value="NZ_BATC01000022.1"/>
</dbReference>
<protein>
    <submittedName>
        <fullName evidence="2">Formyl transferase domain protein</fullName>
    </submittedName>
</protein>
<organism evidence="2 3">
    <name type="scientific">Brevundimonas abyssalis TAR-001</name>
    <dbReference type="NCBI Taxonomy" id="1391729"/>
    <lineage>
        <taxon>Bacteria</taxon>
        <taxon>Pseudomonadati</taxon>
        <taxon>Pseudomonadota</taxon>
        <taxon>Alphaproteobacteria</taxon>
        <taxon>Caulobacterales</taxon>
        <taxon>Caulobacteraceae</taxon>
        <taxon>Brevundimonas</taxon>
    </lineage>
</organism>
<dbReference type="InterPro" id="IPR036477">
    <property type="entry name" value="Formyl_transf_N_sf"/>
</dbReference>
<keyword evidence="3" id="KW-1185">Reference proteome</keyword>
<dbReference type="InterPro" id="IPR002376">
    <property type="entry name" value="Formyl_transf_N"/>
</dbReference>
<name>A0A8E0KLV7_9CAUL</name>
<dbReference type="OrthoDB" id="5355061at2"/>
<dbReference type="AlphaFoldDB" id="A0A8E0KLV7"/>
<evidence type="ECO:0000313" key="3">
    <source>
        <dbReference type="Proteomes" id="UP000016569"/>
    </source>
</evidence>
<dbReference type="SUPFAM" id="SSF53328">
    <property type="entry name" value="Formyltransferase"/>
    <property type="match status" value="1"/>
</dbReference>
<dbReference type="Gene3D" id="3.40.50.170">
    <property type="entry name" value="Formyl transferase, N-terminal domain"/>
    <property type="match status" value="1"/>
</dbReference>
<keyword evidence="2" id="KW-0808">Transferase</keyword>
<evidence type="ECO:0000259" key="1">
    <source>
        <dbReference type="Pfam" id="PF00551"/>
    </source>
</evidence>
<comment type="caution">
    <text evidence="2">The sequence shown here is derived from an EMBL/GenBank/DDBJ whole genome shotgun (WGS) entry which is preliminary data.</text>
</comment>
<dbReference type="GO" id="GO:0016740">
    <property type="term" value="F:transferase activity"/>
    <property type="evidence" value="ECO:0007669"/>
    <property type="project" value="UniProtKB-KW"/>
</dbReference>
<gene>
    <name evidence="2" type="ORF">MBEBAB_1495</name>
</gene>
<sequence>MKITLFTSNSPRHLSLAEGLSAIADEVFVVHECVTAFPGQVEDFFRRSEVMQRYFGRVVEAEQTVFGQARFLPDNVRQLPLRMGDLSLMPMERLGAALESDLFVVFGASYIRGPLIDHLVSRDALNIHMGLSPWYRGSSCNFWALNDGRPDLVGATIHRLSRGLDSGDMLYHARPPIEAVDPFVFGMKAVKAAHDSLIERIASGEIAAMAPVVQDRGQELRYTRNRDFDDAAAEAYLAAAPTPEGLKRALETAPAMPFLRLHQPAPLDS</sequence>
<dbReference type="EMBL" id="BATC01000022">
    <property type="protein sequence ID" value="GAD59245.1"/>
    <property type="molecule type" value="Genomic_DNA"/>
</dbReference>